<evidence type="ECO:0000313" key="2">
    <source>
        <dbReference type="EMBL" id="AOV81595.1"/>
    </source>
</evidence>
<gene>
    <name evidence="2" type="ORF">TA17A_64</name>
</gene>
<name>A0A1D8MBF3_9CAUD</name>
<sequence length="93" mass="10277">MRTGVKEPGYRQRSISQVLSRARARVRVRAREDGVLWATPMAMASPYRGATSRREGQTVSTVFAGQETIPPVRRIVGNHGNEEERSPGDDDPG</sequence>
<evidence type="ECO:0000256" key="1">
    <source>
        <dbReference type="SAM" id="MobiDB-lite"/>
    </source>
</evidence>
<reference evidence="2 3" key="1">
    <citation type="submission" date="2013-05" db="EMBL/GenBank/DDBJ databases">
        <authorList>
            <person name="Lunt B.L."/>
            <person name="Payne D.E."/>
            <person name="Fisher J.N.B."/>
            <person name="Smith K.C.B."/>
            <person name="Taylor M.R."/>
            <person name="Baker B."/>
            <person name="Barrus E.Z."/>
            <person name="Brighton A.K."/>
            <person name="Chapman K.M."/>
            <person name="Drake E.A."/>
            <person name="Jackson K.R."/>
            <person name="Kartchner B.J."/>
            <person name="Kiser C.D."/>
            <person name="Kiser J.T."/>
            <person name="Kitchen J.C.B."/>
            <person name="Mcdaniel S.W."/>
            <person name="Ormsby W.R."/>
            <person name="Parker M."/>
            <person name="Sheide M.G."/>
            <person name="Steck R.P."/>
            <person name="Vance K.S."/>
            <person name="Hatfull G.F."/>
            <person name="Breakwell D.P."/>
            <person name="Burnett S.H."/>
            <person name="Grose J.H."/>
        </authorList>
    </citation>
    <scope>NUCLEOTIDE SEQUENCE [LARGE SCALE GENOMIC DNA]</scope>
</reference>
<proteinExistence type="predicted"/>
<feature type="region of interest" description="Disordered" evidence="1">
    <location>
        <begin position="64"/>
        <end position="93"/>
    </location>
</feature>
<organism evidence="2 3">
    <name type="scientific">Mycobacterium phage TA17A</name>
    <dbReference type="NCBI Taxonomy" id="2928684"/>
    <lineage>
        <taxon>Viruses</taxon>
        <taxon>Duplodnaviria</taxon>
        <taxon>Heunggongvirae</taxon>
        <taxon>Uroviricota</taxon>
        <taxon>Caudoviricetes</taxon>
        <taxon>Bclasvirinae</taxon>
        <taxon>Rosebushvirus</taxon>
        <taxon>Rosebushvirus TA17a</taxon>
    </lineage>
</organism>
<accession>A0A1D8MBF3</accession>
<feature type="compositionally biased region" description="Basic and acidic residues" evidence="1">
    <location>
        <begin position="80"/>
        <end position="93"/>
    </location>
</feature>
<dbReference type="EMBL" id="KF024722">
    <property type="protein sequence ID" value="AOV81595.1"/>
    <property type="molecule type" value="Genomic_DNA"/>
</dbReference>
<dbReference type="Proteomes" id="UP000008196">
    <property type="component" value="Segment"/>
</dbReference>
<protein>
    <submittedName>
        <fullName evidence="2">Uncharacterized protein</fullName>
    </submittedName>
</protein>
<keyword evidence="3" id="KW-1185">Reference proteome</keyword>
<evidence type="ECO:0000313" key="3">
    <source>
        <dbReference type="Proteomes" id="UP000008196"/>
    </source>
</evidence>